<protein>
    <submittedName>
        <fullName evidence="1">Uncharacterized protein</fullName>
    </submittedName>
</protein>
<accession>A0A0G4I9J8</accession>
<dbReference type="AlphaFoldDB" id="A0A0G4I9J8"/>
<reference evidence="1" key="1">
    <citation type="submission" date="2014-11" db="EMBL/GenBank/DDBJ databases">
        <authorList>
            <person name="Otto D Thomas"/>
            <person name="Naeem Raeece"/>
        </authorList>
    </citation>
    <scope>NUCLEOTIDE SEQUENCE</scope>
</reference>
<organism evidence="1">
    <name type="scientific">Chromera velia CCMP2878</name>
    <dbReference type="NCBI Taxonomy" id="1169474"/>
    <lineage>
        <taxon>Eukaryota</taxon>
        <taxon>Sar</taxon>
        <taxon>Alveolata</taxon>
        <taxon>Colpodellida</taxon>
        <taxon>Chromeraceae</taxon>
        <taxon>Chromera</taxon>
    </lineage>
</organism>
<proteinExistence type="predicted"/>
<name>A0A0G4I9J8_9ALVE</name>
<gene>
    <name evidence="1" type="ORF">Cvel_12174</name>
</gene>
<dbReference type="VEuPathDB" id="CryptoDB:Cvel_12174"/>
<evidence type="ECO:0000313" key="1">
    <source>
        <dbReference type="EMBL" id="CEM53688.1"/>
    </source>
</evidence>
<dbReference type="EMBL" id="CDMZ01005717">
    <property type="protein sequence ID" value="CEM53688.1"/>
    <property type="molecule type" value="Genomic_DNA"/>
</dbReference>
<sequence>MQAIEEALREDFLPNLMGREVTEWERKAWGLPMKDGGLGLIPPTEAQQAGDPYRTSTEAAHWLRTAMSKDAAYRKPLHMKAVRDAKERYEEQKEAWVEQTFKDNSRIRFFEGRLEKPRRDGNAIGHSQEIRVASFEVVPVDPDRSLRGLQDRRVLSFCSFAADPETEFLSAADAMDSFGSSTGLWDSEVLSFDPHVVTLMLEGPEVLVLANSTELSEALVMANSTELSEALVMANSTELQVEPSLSGRLRRRRLSSWRRQQGVKFYDPLFSPQGEPPPVEGASVLRSSELVQKLRGTWSLGRKVKDKSWCGLCADTPHFSDVVQYGLGNCEELSLLIQ</sequence>